<dbReference type="EMBL" id="NMUL01000030">
    <property type="protein sequence ID" value="OXM64046.1"/>
    <property type="molecule type" value="Genomic_DNA"/>
</dbReference>
<dbReference type="SUPFAM" id="SSF52402">
    <property type="entry name" value="Adenine nucleotide alpha hydrolases-like"/>
    <property type="match status" value="1"/>
</dbReference>
<proteinExistence type="predicted"/>
<dbReference type="GO" id="GO:0004066">
    <property type="term" value="F:asparagine synthase (glutamine-hydrolyzing) activity"/>
    <property type="evidence" value="ECO:0007669"/>
    <property type="project" value="InterPro"/>
</dbReference>
<dbReference type="Gene3D" id="3.40.50.620">
    <property type="entry name" value="HUPs"/>
    <property type="match status" value="1"/>
</dbReference>
<protein>
    <submittedName>
        <fullName evidence="2">Asparagine synthase</fullName>
    </submittedName>
</protein>
<accession>A0A229SYJ7</accession>
<feature type="domain" description="Asparagine synthetase" evidence="1">
    <location>
        <begin position="203"/>
        <end position="589"/>
    </location>
</feature>
<evidence type="ECO:0000313" key="2">
    <source>
        <dbReference type="EMBL" id="OXM64046.1"/>
    </source>
</evidence>
<organism evidence="2 3">
    <name type="scientific">Amycolatopsis vastitatis</name>
    <dbReference type="NCBI Taxonomy" id="1905142"/>
    <lineage>
        <taxon>Bacteria</taxon>
        <taxon>Bacillati</taxon>
        <taxon>Actinomycetota</taxon>
        <taxon>Actinomycetes</taxon>
        <taxon>Pseudonocardiales</taxon>
        <taxon>Pseudonocardiaceae</taxon>
        <taxon>Amycolatopsis</taxon>
    </lineage>
</organism>
<name>A0A229SYJ7_9PSEU</name>
<keyword evidence="3" id="KW-1185">Reference proteome</keyword>
<comment type="caution">
    <text evidence="2">The sequence shown here is derived from an EMBL/GenBank/DDBJ whole genome shotgun (WGS) entry which is preliminary data.</text>
</comment>
<sequence length="602" mass="64787">MVLPDIEDSIAVARLVRETLGPATEVAHPSGRPWLVGTWLPGLLVSGRRRDAVVAVCGEHAATEASLAEHAGRMRAIGDADAIRVAGSAFVLASVRGAVHTRGTASGVRRMYRATVNGVSVVSDRAIVLAALTRSSLIPARIATRLLFPVAPWPLGWSAPWDGVAAVRPAYCVELDPHGRATERRWWRLPAAERPRAESVAALRSALVEAVAVRAPAGSRVVSHLSGLDSSSLCSLAVRNGADVMAITSAQPDPMDDDVLWAGRTVAALTEDGHSLRHEVITADECPLVYHGILTAPEPFDDPFLALHNRSRMRHIIDRGEAHSPAVHLTGLGGDEMCTAMPSLLRSVVRRSPARGARLLRAAATRNRWPLRQVVRELRSGSTYGSWLREIADGLDRNGAGIHAPLVGWDMHPTLPTWATREALDMAVDEIRRAADAEPALAAEGGVHHNLTQVHMGSQATRGFQQLAAEQGVILAAPFFDDRVMEAALSARAVDRYDPARYKPLLVDAMRGVVPEVTLRRTTKAETAASAVLGSREHRDQIVGLAEDSVLGRLGLIDPVRFLAACQGPIDVVVEHRRVEPTLCCEAWLRTSKEVIDVPLGA</sequence>
<dbReference type="Pfam" id="PF00733">
    <property type="entry name" value="Asn_synthase"/>
    <property type="match status" value="1"/>
</dbReference>
<dbReference type="InterPro" id="IPR001962">
    <property type="entry name" value="Asn_synthase"/>
</dbReference>
<dbReference type="Proteomes" id="UP000215199">
    <property type="component" value="Unassembled WGS sequence"/>
</dbReference>
<dbReference type="AlphaFoldDB" id="A0A229SYJ7"/>
<gene>
    <name evidence="2" type="ORF">CF165_27240</name>
</gene>
<evidence type="ECO:0000313" key="3">
    <source>
        <dbReference type="Proteomes" id="UP000215199"/>
    </source>
</evidence>
<dbReference type="InterPro" id="IPR014729">
    <property type="entry name" value="Rossmann-like_a/b/a_fold"/>
</dbReference>
<dbReference type="GO" id="GO:0006529">
    <property type="term" value="P:asparagine biosynthetic process"/>
    <property type="evidence" value="ECO:0007669"/>
    <property type="project" value="InterPro"/>
</dbReference>
<evidence type="ECO:0000259" key="1">
    <source>
        <dbReference type="Pfam" id="PF00733"/>
    </source>
</evidence>
<reference evidence="3" key="1">
    <citation type="submission" date="2017-07" db="EMBL/GenBank/DDBJ databases">
        <title>Comparative genome mining reveals phylogenetic distribution patterns of secondary metabolites in Amycolatopsis.</title>
        <authorList>
            <person name="Adamek M."/>
            <person name="Alanjary M."/>
            <person name="Sales-Ortells H."/>
            <person name="Goodfellow M."/>
            <person name="Bull A.T."/>
            <person name="Kalinowski J."/>
            <person name="Ziemert N."/>
        </authorList>
    </citation>
    <scope>NUCLEOTIDE SEQUENCE [LARGE SCALE GENOMIC DNA]</scope>
    <source>
        <strain evidence="3">H5</strain>
    </source>
</reference>